<feature type="domain" description="Phage capsid-like C-terminal" evidence="4">
    <location>
        <begin position="152"/>
        <end position="401"/>
    </location>
</feature>
<evidence type="ECO:0000256" key="1">
    <source>
        <dbReference type="ARBA" id="ARBA00004328"/>
    </source>
</evidence>
<evidence type="ECO:0000256" key="3">
    <source>
        <dbReference type="SAM" id="MobiDB-lite"/>
    </source>
</evidence>
<protein>
    <submittedName>
        <fullName evidence="5">Capsid protein</fullName>
    </submittedName>
</protein>
<dbReference type="InterPro" id="IPR054612">
    <property type="entry name" value="Phage_capsid-like_C"/>
</dbReference>
<dbReference type="SUPFAM" id="SSF56563">
    <property type="entry name" value="Major capsid protein gp5"/>
    <property type="match status" value="1"/>
</dbReference>
<keyword evidence="2" id="KW-0946">Virion</keyword>
<reference evidence="5 6" key="1">
    <citation type="submission" date="2020-08" db="EMBL/GenBank/DDBJ databases">
        <authorList>
            <person name="Canfield G.S."/>
            <person name="Duerkop B.A."/>
        </authorList>
    </citation>
    <scope>NUCLEOTIDE SEQUENCE [LARGE SCALE GENOMIC DNA]</scope>
</reference>
<comment type="subcellular location">
    <subcellularLocation>
        <location evidence="1">Virion</location>
    </subcellularLocation>
</comment>
<accession>A0A7L8ZIM7</accession>
<name>A0A7L8ZIM7_9CAUD</name>
<gene>
    <name evidence="5" type="ORF">phi9184_ORF007</name>
</gene>
<dbReference type="NCBIfam" id="TIGR01554">
    <property type="entry name" value="major_cap_HK97"/>
    <property type="match status" value="1"/>
</dbReference>
<keyword evidence="6" id="KW-1185">Reference proteome</keyword>
<sequence>MNREEQLKKAHDLLSEGQFEEARSLVEAVKKQDKEELEKKASEADKEPEKEPETVEQEKVAEPEKEPEAVVEAVVEPEKVVETEPEKRSLEPKGEEINMEKVVLDGKEVSVPEEKQTEVRGFLNYLRGKQTGKLPEQRALPEDLAGMKSADGQAIIPQEIITKAKVLPETVYDLRNYVTSQKVTHAVGKYPILKSNKAKLASVEELKKNPDLENPQFTEVNYDVATYRGQLAVAQEALDDSDDDLSAIIANHIQRQGLNTANDKIAAVLRSATPKTVKNIDELKDIIDVDFDPAYQLQLLVTQSFYNAVNKMKNASGDYLLQPDVASATGKMFLGLPMTIIADDVLGTKAGDKVAFLGDPKAFAVFFDRVDTSVRWVEHMYYGQVLAVAMRFDTKAVDPAAGRFITLDTTVVPEG</sequence>
<feature type="compositionally biased region" description="Basic and acidic residues" evidence="3">
    <location>
        <begin position="30"/>
        <end position="68"/>
    </location>
</feature>
<dbReference type="GO" id="GO:0044423">
    <property type="term" value="C:virion component"/>
    <property type="evidence" value="ECO:0007669"/>
    <property type="project" value="UniProtKB-KW"/>
</dbReference>
<evidence type="ECO:0000313" key="6">
    <source>
        <dbReference type="Proteomes" id="UP000593991"/>
    </source>
</evidence>
<dbReference type="EMBL" id="MT939242">
    <property type="protein sequence ID" value="QOI68826.1"/>
    <property type="molecule type" value="Genomic_DNA"/>
</dbReference>
<feature type="region of interest" description="Disordered" evidence="3">
    <location>
        <begin position="30"/>
        <end position="71"/>
    </location>
</feature>
<evidence type="ECO:0000256" key="2">
    <source>
        <dbReference type="ARBA" id="ARBA00022844"/>
    </source>
</evidence>
<proteinExistence type="predicted"/>
<dbReference type="Proteomes" id="UP000593991">
    <property type="component" value="Segment"/>
</dbReference>
<organism evidence="5 6">
    <name type="scientific">Enterococcus phage 9184</name>
    <dbReference type="NCBI Taxonomy" id="2763103"/>
    <lineage>
        <taxon>Viruses</taxon>
        <taxon>Duplodnaviria</taxon>
        <taxon>Heunggongvirae</taxon>
        <taxon>Uroviricota</taxon>
        <taxon>Caudoviricetes</taxon>
        <taxon>Thiercelinvirus</taxon>
        <taxon>Thiercelinvirus v9184</taxon>
    </lineage>
</organism>
<evidence type="ECO:0000313" key="5">
    <source>
        <dbReference type="EMBL" id="QOI68826.1"/>
    </source>
</evidence>
<dbReference type="InterPro" id="IPR024455">
    <property type="entry name" value="Phage_capsid"/>
</dbReference>
<evidence type="ECO:0000259" key="4">
    <source>
        <dbReference type="Pfam" id="PF05065"/>
    </source>
</evidence>
<dbReference type="Pfam" id="PF05065">
    <property type="entry name" value="Phage_capsid"/>
    <property type="match status" value="1"/>
</dbReference>